<dbReference type="SUPFAM" id="SSF46689">
    <property type="entry name" value="Homeodomain-like"/>
    <property type="match status" value="1"/>
</dbReference>
<evidence type="ECO:0000256" key="2">
    <source>
        <dbReference type="ARBA" id="ARBA00023125"/>
    </source>
</evidence>
<keyword evidence="2" id="KW-0238">DNA-binding</keyword>
<keyword evidence="3" id="KW-0804">Transcription</keyword>
<dbReference type="GO" id="GO:0043565">
    <property type="term" value="F:sequence-specific DNA binding"/>
    <property type="evidence" value="ECO:0007669"/>
    <property type="project" value="InterPro"/>
</dbReference>
<dbReference type="PANTHER" id="PTHR43280:SF32">
    <property type="entry name" value="TRANSCRIPTIONAL REGULATORY PROTEIN"/>
    <property type="match status" value="1"/>
</dbReference>
<accession>A0A2U1FAH9</accession>
<comment type="caution">
    <text evidence="5">The sequence shown here is derived from an EMBL/GenBank/DDBJ whole genome shotgun (WGS) entry which is preliminary data.</text>
</comment>
<gene>
    <name evidence="5" type="ORF">C7382_11016</name>
</gene>
<evidence type="ECO:0000259" key="4">
    <source>
        <dbReference type="PROSITE" id="PS01124"/>
    </source>
</evidence>
<dbReference type="Pfam" id="PF12833">
    <property type="entry name" value="HTH_18"/>
    <property type="match status" value="1"/>
</dbReference>
<feature type="domain" description="HTH araC/xylS-type" evidence="4">
    <location>
        <begin position="188"/>
        <end position="286"/>
    </location>
</feature>
<dbReference type="RefSeq" id="WP_116679523.1">
    <property type="nucleotide sequence ID" value="NZ_JBHBYU010000068.1"/>
</dbReference>
<keyword evidence="6" id="KW-1185">Reference proteome</keyword>
<evidence type="ECO:0000313" key="5">
    <source>
        <dbReference type="EMBL" id="PVZ09149.1"/>
    </source>
</evidence>
<dbReference type="InterPro" id="IPR018060">
    <property type="entry name" value="HTH_AraC"/>
</dbReference>
<evidence type="ECO:0000313" key="6">
    <source>
        <dbReference type="Proteomes" id="UP000245462"/>
    </source>
</evidence>
<proteinExistence type="predicted"/>
<dbReference type="PROSITE" id="PS01124">
    <property type="entry name" value="HTH_ARAC_FAMILY_2"/>
    <property type="match status" value="1"/>
</dbReference>
<dbReference type="OrthoDB" id="1372329at2"/>
<keyword evidence="1" id="KW-0805">Transcription regulation</keyword>
<evidence type="ECO:0000256" key="3">
    <source>
        <dbReference type="ARBA" id="ARBA00023163"/>
    </source>
</evidence>
<dbReference type="GO" id="GO:0003700">
    <property type="term" value="F:DNA-binding transcription factor activity"/>
    <property type="evidence" value="ECO:0007669"/>
    <property type="project" value="InterPro"/>
</dbReference>
<reference evidence="5 6" key="1">
    <citation type="submission" date="2018-04" db="EMBL/GenBank/DDBJ databases">
        <title>Genomic Encyclopedia of Type Strains, Phase IV (KMG-IV): sequencing the most valuable type-strain genomes for metagenomic binning, comparative biology and taxonomic classification.</title>
        <authorList>
            <person name="Goeker M."/>
        </authorList>
    </citation>
    <scope>NUCLEOTIDE SEQUENCE [LARGE SCALE GENOMIC DNA]</scope>
    <source>
        <strain evidence="5 6">DSM 28520</strain>
    </source>
</reference>
<dbReference type="AlphaFoldDB" id="A0A2U1FAH9"/>
<protein>
    <submittedName>
        <fullName evidence="5">AraC family transcriptional regulator</fullName>
    </submittedName>
</protein>
<dbReference type="Proteomes" id="UP000245462">
    <property type="component" value="Unassembled WGS sequence"/>
</dbReference>
<dbReference type="InterPro" id="IPR009057">
    <property type="entry name" value="Homeodomain-like_sf"/>
</dbReference>
<sequence>MTGNDRTQLPFDDLGEEFFFFVTPLNNSPWFVDGCTQNPLYIHHAGVGVCTAGSATVMIGSTVHQLTTGTMCVLLPDSMLYILGRSSDFAGFAIATHAGFIYHAVRYNVQPKIFFEHHPIISLKDDELAYMDSFYHLCLRLQDREAQVYGTDIRKHLLAAFLFELLGMYEEAGKNMQQSGGRRHEHFEAFMASLRQHYKTERSVEFYADKLCISARYLNLICRELTEHSASECISDYVAMHIALSLITTDHSILELSEEYNFSTPSYFIRFFKQHEGMTPLQFRRRKGGKSRSGFAFPLLPEASLG</sequence>
<dbReference type="Gene3D" id="1.10.10.60">
    <property type="entry name" value="Homeodomain-like"/>
    <property type="match status" value="1"/>
</dbReference>
<dbReference type="PANTHER" id="PTHR43280">
    <property type="entry name" value="ARAC-FAMILY TRANSCRIPTIONAL REGULATOR"/>
    <property type="match status" value="1"/>
</dbReference>
<dbReference type="EMBL" id="QEKY01000010">
    <property type="protein sequence ID" value="PVZ09149.1"/>
    <property type="molecule type" value="Genomic_DNA"/>
</dbReference>
<evidence type="ECO:0000256" key="1">
    <source>
        <dbReference type="ARBA" id="ARBA00023015"/>
    </source>
</evidence>
<dbReference type="SMART" id="SM00342">
    <property type="entry name" value="HTH_ARAC"/>
    <property type="match status" value="1"/>
</dbReference>
<organism evidence="5 6">
    <name type="scientific">Porphyromonas loveana</name>
    <dbReference type="NCBI Taxonomy" id="1884669"/>
    <lineage>
        <taxon>Bacteria</taxon>
        <taxon>Pseudomonadati</taxon>
        <taxon>Bacteroidota</taxon>
        <taxon>Bacteroidia</taxon>
        <taxon>Bacteroidales</taxon>
        <taxon>Porphyromonadaceae</taxon>
        <taxon>Porphyromonas</taxon>
    </lineage>
</organism>
<dbReference type="GeneID" id="94550990"/>
<name>A0A2U1FAH9_9PORP</name>